<dbReference type="InterPro" id="IPR014982">
    <property type="entry name" value="GSCFA"/>
</dbReference>
<sequence>MHPYISLPRTAFWRTGVAEAGLYGLSGLWKSPWTLPRDAQFATYGSCFAQHISRALKERNIGWVNGEPAPGDTPKDLAKSFNYGVFSARTANIYTAAQLRLLLQMAVGDVPVREPELWQDQAGGFRDSLRPMIEPTPFRTEEAAIVSRAAMVRGLRKSVQNSDVFVFTLGLTEGWENTKGQPYAACPGTIGGTFDPEQHVFVNYRAAAIREALDDALVLLKRLNPDIHLLLTVSPVPLTATASGQHVLVATTRSKSVLRGVAGEIAEDFAEVDYFPSYEIIAGAPTRSSFFAPNMRSVELAGVKLVMRHFFGGLNLTGPSRHDTEIAAAKKADAALEQSMAEETIVCEEAILESYNEA</sequence>
<proteinExistence type="predicted"/>
<evidence type="ECO:0000313" key="2">
    <source>
        <dbReference type="EMBL" id="NVO24778.1"/>
    </source>
</evidence>
<protein>
    <submittedName>
        <fullName evidence="2">GSCFA domain-containing protein</fullName>
    </submittedName>
</protein>
<feature type="domain" description="GSCFA" evidence="1">
    <location>
        <begin position="41"/>
        <end position="310"/>
    </location>
</feature>
<evidence type="ECO:0000313" key="3">
    <source>
        <dbReference type="Proteomes" id="UP000592216"/>
    </source>
</evidence>
<comment type="caution">
    <text evidence="2">The sequence shown here is derived from an EMBL/GenBank/DDBJ whole genome shotgun (WGS) entry which is preliminary data.</text>
</comment>
<dbReference type="Pfam" id="PF08885">
    <property type="entry name" value="GSCFA"/>
    <property type="match status" value="1"/>
</dbReference>
<name>A0A850QCW0_9RHOB</name>
<dbReference type="Proteomes" id="UP000592216">
    <property type="component" value="Unassembled WGS sequence"/>
</dbReference>
<organism evidence="2 3">
    <name type="scientific">Donghicola mangrovi</name>
    <dbReference type="NCBI Taxonomy" id="2729614"/>
    <lineage>
        <taxon>Bacteria</taxon>
        <taxon>Pseudomonadati</taxon>
        <taxon>Pseudomonadota</taxon>
        <taxon>Alphaproteobacteria</taxon>
        <taxon>Rhodobacterales</taxon>
        <taxon>Roseobacteraceae</taxon>
        <taxon>Donghicola</taxon>
    </lineage>
</organism>
<dbReference type="EMBL" id="JABCJE010000008">
    <property type="protein sequence ID" value="NVO24778.1"/>
    <property type="molecule type" value="Genomic_DNA"/>
</dbReference>
<reference evidence="2 3" key="1">
    <citation type="submission" date="2020-04" db="EMBL/GenBank/DDBJ databases">
        <title>Donghicola sp., a member of the Rhodobacteraceae family isolated from mangrove forest in Thailand.</title>
        <authorList>
            <person name="Charoenyingcharoen P."/>
            <person name="Yukphan P."/>
        </authorList>
    </citation>
    <scope>NUCLEOTIDE SEQUENCE [LARGE SCALE GENOMIC DNA]</scope>
    <source>
        <strain evidence="2 3">B5-SW-15</strain>
    </source>
</reference>
<dbReference type="AlphaFoldDB" id="A0A850QCW0"/>
<evidence type="ECO:0000259" key="1">
    <source>
        <dbReference type="Pfam" id="PF08885"/>
    </source>
</evidence>
<accession>A0A850QCW0</accession>
<gene>
    <name evidence="2" type="ORF">HJ536_15540</name>
</gene>
<dbReference type="RefSeq" id="WP_177158412.1">
    <property type="nucleotide sequence ID" value="NZ_JABCJE010000008.1"/>
</dbReference>